<dbReference type="SUPFAM" id="SSF51445">
    <property type="entry name" value="(Trans)glycosidases"/>
    <property type="match status" value="1"/>
</dbReference>
<dbReference type="InterPro" id="IPR029062">
    <property type="entry name" value="Class_I_gatase-like"/>
</dbReference>
<protein>
    <submittedName>
        <fullName evidence="2">Cellulase family glycosylhydrolase</fullName>
    </submittedName>
</protein>
<dbReference type="RefSeq" id="WP_221029066.1">
    <property type="nucleotide sequence ID" value="NZ_CP139781.1"/>
</dbReference>
<evidence type="ECO:0000313" key="2">
    <source>
        <dbReference type="EMBL" id="WRQ87895.1"/>
    </source>
</evidence>
<keyword evidence="3" id="KW-1185">Reference proteome</keyword>
<dbReference type="Proteomes" id="UP000738431">
    <property type="component" value="Chromosome"/>
</dbReference>
<dbReference type="Pfam" id="PF01301">
    <property type="entry name" value="Glyco_hydro_35"/>
    <property type="match status" value="1"/>
</dbReference>
<evidence type="ECO:0000313" key="3">
    <source>
        <dbReference type="Proteomes" id="UP000738431"/>
    </source>
</evidence>
<dbReference type="EMBL" id="CP139781">
    <property type="protein sequence ID" value="WRQ87895.1"/>
    <property type="molecule type" value="Genomic_DNA"/>
</dbReference>
<dbReference type="Gene3D" id="3.20.20.80">
    <property type="entry name" value="Glycosidases"/>
    <property type="match status" value="1"/>
</dbReference>
<reference evidence="2 3" key="1">
    <citation type="submission" date="2021-08" db="EMBL/GenBank/DDBJ databases">
        <authorList>
            <person name="Zhang D."/>
            <person name="Zhang A."/>
            <person name="Wang L."/>
        </authorList>
    </citation>
    <scope>NUCLEOTIDE SEQUENCE [LARGE SCALE GENOMIC DNA]</scope>
    <source>
        <strain evidence="2 3">WL0086</strain>
    </source>
</reference>
<gene>
    <name evidence="2" type="ORF">K1X11_000645</name>
</gene>
<reference evidence="2 3" key="2">
    <citation type="submission" date="2023-12" db="EMBL/GenBank/DDBJ databases">
        <title>Description of an unclassified Opitutus bacterium of Verrucomicrobiota.</title>
        <authorList>
            <person name="Zhang D.-F."/>
        </authorList>
    </citation>
    <scope>NUCLEOTIDE SEQUENCE [LARGE SCALE GENOMIC DNA]</scope>
    <source>
        <strain evidence="2 3">WL0086</strain>
    </source>
</reference>
<dbReference type="Gene3D" id="3.40.50.880">
    <property type="match status" value="1"/>
</dbReference>
<sequence length="564" mass="63444">MPKPVFHLTSSGYFARGEQRIIPVGVNYWPGSCGVEMWQRWPVREIQHDLDTMVALGFNCVRFFVRWQDFEPTPGRYNATAFKRLDTFLKWCAKRKLLTQPSLFVGWMSGGIFWPEWKAGRNLFADPTLRRRGFAFAGRVARALAPHRQTILAVDQGNEICCLPDCLEAPPADVISWCTEVNRAVRRAYPDCLIISGNEQAQITVDTGWRFDAQEGCDLYSMHTYPNGAWHSLSVDGMTDPLTASLFPLYLKCARAFGPVMMQEFGTIFTLGECCDTYLRAMLPAAWEAGANGFLWWSLRDFSAPGHPYNKNAFEGPLGIANDRDELKPTLRVFGEFIATLADRPKPVTDQGDVALYWPLHYYDRDEPLNPGNVPQELSRRLVIAHYTLTELGHRVGVVRGDRPLTDISAHTIVITGASLTAREVEQLQAWVEDGGRVLWHGVDLTTCGVEINALLGADATDLYAPSAPGVVAFGQTWHFTDFAKGVFTGFEPRTAQVLAKDKRKRPVVLAHDVGQGRVVACLAQPDDDFARHSADRDDRPRWARWYRGMLRALKPTASPRRQR</sequence>
<evidence type="ECO:0000259" key="1">
    <source>
        <dbReference type="Pfam" id="PF01301"/>
    </source>
</evidence>
<dbReference type="InterPro" id="IPR031330">
    <property type="entry name" value="Gly_Hdrlase_35_cat"/>
</dbReference>
<name>A0ABZ1C8E7_9BACT</name>
<organism evidence="2 3">
    <name type="scientific">Actomonas aquatica</name>
    <dbReference type="NCBI Taxonomy" id="2866162"/>
    <lineage>
        <taxon>Bacteria</taxon>
        <taxon>Pseudomonadati</taxon>
        <taxon>Verrucomicrobiota</taxon>
        <taxon>Opitutia</taxon>
        <taxon>Opitutales</taxon>
        <taxon>Opitutaceae</taxon>
        <taxon>Actomonas</taxon>
    </lineage>
</organism>
<dbReference type="InterPro" id="IPR017853">
    <property type="entry name" value="GH"/>
</dbReference>
<feature type="domain" description="Glycoside hydrolase 35 catalytic" evidence="1">
    <location>
        <begin position="39"/>
        <end position="98"/>
    </location>
</feature>
<accession>A0ABZ1C8E7</accession>
<proteinExistence type="predicted"/>
<dbReference type="SUPFAM" id="SSF52317">
    <property type="entry name" value="Class I glutamine amidotransferase-like"/>
    <property type="match status" value="1"/>
</dbReference>